<evidence type="ECO:0000313" key="2">
    <source>
        <dbReference type="Proteomes" id="UP001169764"/>
    </source>
</evidence>
<evidence type="ECO:0000313" key="1">
    <source>
        <dbReference type="EMBL" id="MDO6415626.1"/>
    </source>
</evidence>
<dbReference type="EMBL" id="JAUOTP010000007">
    <property type="protein sequence ID" value="MDO6415626.1"/>
    <property type="molecule type" value="Genomic_DNA"/>
</dbReference>
<accession>A0ABT8YBB4</accession>
<sequence>MKSLSLMKAVRCWSRKRIPSASDGAPYRAALAMLLLAVASPAPAKKPVRDQIVLDVADPVIDVTLEGKPFRLRVDLSQWDSIELNPQAALRLPIPWSAGRHISVGRITLWGHTAETKLVIAGVKRPVLLAEHGRIAAEGADGTIGPDLLPYATILWRNAAAPEDTGTIVLPLTLSDRTGIFAAAPALGPDISLRFSLEAATSSATAAAGAILAQRFEGSFAGASRPLPITLGVSRPARPIAFARPPVLAGFRFAELLVRTADFRGDNALPEEAMEADITVMRRERPQGAEPWIMIGRDRLSRCAEIAYSARPRSLSLRCAFGPG</sequence>
<reference evidence="1" key="1">
    <citation type="submission" date="2023-07" db="EMBL/GenBank/DDBJ databases">
        <authorList>
            <person name="Kim M."/>
        </authorList>
    </citation>
    <scope>NUCLEOTIDE SEQUENCE</scope>
    <source>
        <strain evidence="1">BIUV-7</strain>
    </source>
</reference>
<keyword evidence="2" id="KW-1185">Reference proteome</keyword>
<comment type="caution">
    <text evidence="1">The sequence shown here is derived from an EMBL/GenBank/DDBJ whole genome shotgun (WGS) entry which is preliminary data.</text>
</comment>
<protein>
    <submittedName>
        <fullName evidence="1">Uncharacterized protein</fullName>
    </submittedName>
</protein>
<gene>
    <name evidence="1" type="ORF">Q4F19_14645</name>
</gene>
<name>A0ABT8YBB4_9SPHN</name>
<proteinExistence type="predicted"/>
<dbReference type="Proteomes" id="UP001169764">
    <property type="component" value="Unassembled WGS sequence"/>
</dbReference>
<organism evidence="1 2">
    <name type="scientific">Sphingomonas natans</name>
    <dbReference type="NCBI Taxonomy" id="3063330"/>
    <lineage>
        <taxon>Bacteria</taxon>
        <taxon>Pseudomonadati</taxon>
        <taxon>Pseudomonadota</taxon>
        <taxon>Alphaproteobacteria</taxon>
        <taxon>Sphingomonadales</taxon>
        <taxon>Sphingomonadaceae</taxon>
        <taxon>Sphingomonas</taxon>
    </lineage>
</organism>